<reference evidence="9 10" key="1">
    <citation type="journal article" date="2021" name="Int. J. Syst. Evol. Microbiol.">
        <title>Amazonocrinis nigriterrae gen. nov., sp. nov., Atlanticothrix silvestris gen. nov., sp. nov. and Dendronalium phyllosphericum gen. nov., sp. nov., nostocacean cyanobacteria from Brazilian environments.</title>
        <authorList>
            <person name="Alvarenga D.O."/>
            <person name="Andreote A.P.D."/>
            <person name="Branco L.H.Z."/>
            <person name="Delbaje E."/>
            <person name="Cruz R.B."/>
            <person name="Varani A.M."/>
            <person name="Fiore M.F."/>
        </authorList>
    </citation>
    <scope>NUCLEOTIDE SEQUENCE [LARGE SCALE GENOMIC DNA]</scope>
    <source>
        <strain evidence="9 10">CENA357</strain>
    </source>
</reference>
<keyword evidence="10" id="KW-1185">Reference proteome</keyword>
<name>A0A8J7KY59_9CYAN</name>
<evidence type="ECO:0000256" key="6">
    <source>
        <dbReference type="ARBA" id="ARBA00023136"/>
    </source>
</evidence>
<dbReference type="Gene3D" id="3.40.50.300">
    <property type="entry name" value="P-loop containing nucleotide triphosphate hydrolases"/>
    <property type="match status" value="1"/>
</dbReference>
<evidence type="ECO:0000256" key="1">
    <source>
        <dbReference type="ARBA" id="ARBA00004370"/>
    </source>
</evidence>
<dbReference type="RefSeq" id="WP_214437447.1">
    <property type="nucleotide sequence ID" value="NZ_JAECZB010000002.1"/>
</dbReference>
<dbReference type="Pfam" id="PF00350">
    <property type="entry name" value="Dynamin_N"/>
    <property type="match status" value="1"/>
</dbReference>
<evidence type="ECO:0000259" key="8">
    <source>
        <dbReference type="PROSITE" id="PS51718"/>
    </source>
</evidence>
<gene>
    <name evidence="9" type="ORF">I8751_01795</name>
</gene>
<protein>
    <submittedName>
        <fullName evidence="9">Dynamin family protein</fullName>
    </submittedName>
</protein>
<dbReference type="SUPFAM" id="SSF52540">
    <property type="entry name" value="P-loop containing nucleoside triphosphate hydrolases"/>
    <property type="match status" value="1"/>
</dbReference>
<evidence type="ECO:0000256" key="4">
    <source>
        <dbReference type="ARBA" id="ARBA00023054"/>
    </source>
</evidence>
<dbReference type="GO" id="GO:0003924">
    <property type="term" value="F:GTPase activity"/>
    <property type="evidence" value="ECO:0007669"/>
    <property type="project" value="InterPro"/>
</dbReference>
<dbReference type="EMBL" id="JAECZB010000002">
    <property type="protein sequence ID" value="MBH8551139.1"/>
    <property type="molecule type" value="Genomic_DNA"/>
</dbReference>
<evidence type="ECO:0000256" key="5">
    <source>
        <dbReference type="ARBA" id="ARBA00023134"/>
    </source>
</evidence>
<sequence>MTDQVTSDKFLQDLERVSQVRSDISLCLNQLAETINQAELTGDYSSGKLSLERDIEDIVIASKNLKKGVFRLLVLGDMKRGKSTFLNALIGENLLPSDVNPCTAVLTILRYGAEKTVTIHFNDGKSPQKLDFQSFKYKYTIDPTEAKKLEQEKKQAFPDVDYAVVEYPLSLLEKGIEIVDSPGLNDTEARNELSLGYVNNCHAILFVMRASQPCTLGERRYLENYIKGRGLTVFFLINAWDQVRESLIDPDDVDELASAEDRLRQVFSANLAEYCYVDGQNIYDERVFELSSIQALRRRLKNPQADLTGTGFPAFMGALNIFLTRERAIAELRQARTLARQAVNHIREAVARRIPLLDQNVDELKKRIDSVEPEFNKLTGIRDQFQKEIINTRDTQSRAVSESFRSYVLNLGNTFETDFLRYQPELNLFDFLSSGKRDAFNAALQKAFEQYITDKFAAWTLTAEKDINSAFKQLSHSAVQYGTSYSQVTDQITEKLTGQKVQVNATATTEDSNSPGWAKWAMGLLSLSKGNLAGVALAGAGFDWKNILLNYFTVIGVGGIITAVTGVFLGPIGFALLGLGVGFLQADQARKELVKTAKKELVKYLPQVAHEQSQTVYDAVKECFDSYEREVNKRINDDIVSRKSELDNLVKQKETREINRESEFKRLKSLQEDVIAQLQKIEAAYSNLLAYYS</sequence>
<dbReference type="PROSITE" id="PS51718">
    <property type="entry name" value="G_DYNAMIN_2"/>
    <property type="match status" value="1"/>
</dbReference>
<dbReference type="InterPro" id="IPR027417">
    <property type="entry name" value="P-loop_NTPase"/>
</dbReference>
<feature type="transmembrane region" description="Helical" evidence="7">
    <location>
        <begin position="551"/>
        <end position="584"/>
    </location>
</feature>
<organism evidence="9 10">
    <name type="scientific">Atlanticothrix silvestris CENA357</name>
    <dbReference type="NCBI Taxonomy" id="1725252"/>
    <lineage>
        <taxon>Bacteria</taxon>
        <taxon>Bacillati</taxon>
        <taxon>Cyanobacteriota</taxon>
        <taxon>Cyanophyceae</taxon>
        <taxon>Nostocales</taxon>
        <taxon>Nodulariaceae</taxon>
        <taxon>Atlanticothrix</taxon>
        <taxon>Atlanticothrix silvestris</taxon>
    </lineage>
</organism>
<keyword evidence="5" id="KW-0342">GTP-binding</keyword>
<comment type="caution">
    <text evidence="9">The sequence shown here is derived from an EMBL/GenBank/DDBJ whole genome shotgun (WGS) entry which is preliminary data.</text>
</comment>
<evidence type="ECO:0000313" key="10">
    <source>
        <dbReference type="Proteomes" id="UP000599391"/>
    </source>
</evidence>
<proteinExistence type="predicted"/>
<keyword evidence="7" id="KW-1133">Transmembrane helix</keyword>
<comment type="subcellular location">
    <subcellularLocation>
        <location evidence="1">Membrane</location>
    </subcellularLocation>
</comment>
<evidence type="ECO:0000313" key="9">
    <source>
        <dbReference type="EMBL" id="MBH8551139.1"/>
    </source>
</evidence>
<dbReference type="InterPro" id="IPR027094">
    <property type="entry name" value="Mitofusin_fam"/>
</dbReference>
<evidence type="ECO:0000256" key="7">
    <source>
        <dbReference type="SAM" id="Phobius"/>
    </source>
</evidence>
<keyword evidence="3" id="KW-0378">Hydrolase</keyword>
<feature type="domain" description="Dynamin-type G" evidence="8">
    <location>
        <begin position="66"/>
        <end position="313"/>
    </location>
</feature>
<accession>A0A8J7KY59</accession>
<keyword evidence="4" id="KW-0175">Coiled coil</keyword>
<dbReference type="PANTHER" id="PTHR10465">
    <property type="entry name" value="TRANSMEMBRANE GTPASE FZO1"/>
    <property type="match status" value="1"/>
</dbReference>
<dbReference type="GO" id="GO:0005525">
    <property type="term" value="F:GTP binding"/>
    <property type="evidence" value="ECO:0007669"/>
    <property type="project" value="UniProtKB-KW"/>
</dbReference>
<dbReference type="PANTHER" id="PTHR10465:SF0">
    <property type="entry name" value="SARCALUMENIN"/>
    <property type="match status" value="1"/>
</dbReference>
<dbReference type="GO" id="GO:0008053">
    <property type="term" value="P:mitochondrial fusion"/>
    <property type="evidence" value="ECO:0007669"/>
    <property type="project" value="TreeGrafter"/>
</dbReference>
<dbReference type="Pfam" id="PF21808">
    <property type="entry name" value="Dynamin-like_hel_bact"/>
    <property type="match status" value="1"/>
</dbReference>
<dbReference type="CDD" id="cd09912">
    <property type="entry name" value="DLP_2"/>
    <property type="match status" value="1"/>
</dbReference>
<dbReference type="InterPro" id="IPR045063">
    <property type="entry name" value="Dynamin_N"/>
</dbReference>
<keyword evidence="6 7" id="KW-0472">Membrane</keyword>
<evidence type="ECO:0000256" key="3">
    <source>
        <dbReference type="ARBA" id="ARBA00022801"/>
    </source>
</evidence>
<dbReference type="InterPro" id="IPR030381">
    <property type="entry name" value="G_DYNAMIN_dom"/>
</dbReference>
<keyword evidence="7" id="KW-0812">Transmembrane</keyword>
<dbReference type="GO" id="GO:0016020">
    <property type="term" value="C:membrane"/>
    <property type="evidence" value="ECO:0007669"/>
    <property type="project" value="UniProtKB-SubCell"/>
</dbReference>
<dbReference type="InterPro" id="IPR049399">
    <property type="entry name" value="BDLP-like_hel"/>
</dbReference>
<evidence type="ECO:0000256" key="2">
    <source>
        <dbReference type="ARBA" id="ARBA00022741"/>
    </source>
</evidence>
<dbReference type="FunFam" id="3.40.50.300:FF:001670">
    <property type="entry name" value="Dynamin family protein"/>
    <property type="match status" value="1"/>
</dbReference>
<keyword evidence="2" id="KW-0547">Nucleotide-binding</keyword>
<dbReference type="Proteomes" id="UP000599391">
    <property type="component" value="Unassembled WGS sequence"/>
</dbReference>
<dbReference type="AlphaFoldDB" id="A0A8J7KY59"/>